<dbReference type="EMBL" id="FOFG01000014">
    <property type="protein sequence ID" value="SER25835.1"/>
    <property type="molecule type" value="Genomic_DNA"/>
</dbReference>
<evidence type="ECO:0000256" key="1">
    <source>
        <dbReference type="SAM" id="MobiDB-lite"/>
    </source>
</evidence>
<dbReference type="RefSeq" id="WP_092498423.1">
    <property type="nucleotide sequence ID" value="NZ_FOFG01000014.1"/>
</dbReference>
<keyword evidence="3" id="KW-1185">Reference proteome</keyword>
<feature type="compositionally biased region" description="Low complexity" evidence="1">
    <location>
        <begin position="103"/>
        <end position="119"/>
    </location>
</feature>
<name>A0A1H9MQY9_9HYPH</name>
<protein>
    <submittedName>
        <fullName evidence="2">Uncharacterized protein</fullName>
    </submittedName>
</protein>
<dbReference type="AlphaFoldDB" id="A0A1H9MQY9"/>
<evidence type="ECO:0000313" key="2">
    <source>
        <dbReference type="EMBL" id="SER25835.1"/>
    </source>
</evidence>
<evidence type="ECO:0000313" key="3">
    <source>
        <dbReference type="Proteomes" id="UP000199647"/>
    </source>
</evidence>
<dbReference type="Proteomes" id="UP000199647">
    <property type="component" value="Unassembled WGS sequence"/>
</dbReference>
<organism evidence="2 3">
    <name type="scientific">Faunimonas pinastri</name>
    <dbReference type="NCBI Taxonomy" id="1855383"/>
    <lineage>
        <taxon>Bacteria</taxon>
        <taxon>Pseudomonadati</taxon>
        <taxon>Pseudomonadota</taxon>
        <taxon>Alphaproteobacteria</taxon>
        <taxon>Hyphomicrobiales</taxon>
        <taxon>Afifellaceae</taxon>
        <taxon>Faunimonas</taxon>
    </lineage>
</organism>
<reference evidence="2 3" key="1">
    <citation type="submission" date="2016-10" db="EMBL/GenBank/DDBJ databases">
        <authorList>
            <person name="de Groot N.N."/>
        </authorList>
    </citation>
    <scope>NUCLEOTIDE SEQUENCE [LARGE SCALE GENOMIC DNA]</scope>
    <source>
        <strain evidence="2 3">A52C2</strain>
    </source>
</reference>
<gene>
    <name evidence="2" type="ORF">SAMN05216548_1144</name>
</gene>
<proteinExistence type="predicted"/>
<accession>A0A1H9MQY9</accession>
<dbReference type="STRING" id="1855383.SAMN05216548_1144"/>
<feature type="region of interest" description="Disordered" evidence="1">
    <location>
        <begin position="98"/>
        <end position="119"/>
    </location>
</feature>
<sequence>MTDSVKYLDLDAIDLTENEFVVKLGGVEHHLKPVTVEDFVENTKLIQSLGVSGKLEDEVDTVIQMLVRAFPTMTVEQLKKLELVKLNALLDFAHKNNGQKQGEASAEAEATANPPAAGQ</sequence>